<evidence type="ECO:0000256" key="1">
    <source>
        <dbReference type="SAM" id="MobiDB-lite"/>
    </source>
</evidence>
<evidence type="ECO:0000313" key="2">
    <source>
        <dbReference type="EMBL" id="KAK2828011.1"/>
    </source>
</evidence>
<dbReference type="EMBL" id="JAUPFM010000015">
    <property type="protein sequence ID" value="KAK2828011.1"/>
    <property type="molecule type" value="Genomic_DNA"/>
</dbReference>
<protein>
    <submittedName>
        <fullName evidence="2">Uncharacterized protein</fullName>
    </submittedName>
</protein>
<evidence type="ECO:0000313" key="3">
    <source>
        <dbReference type="Proteomes" id="UP001187415"/>
    </source>
</evidence>
<feature type="compositionally biased region" description="Polar residues" evidence="1">
    <location>
        <begin position="87"/>
        <end position="99"/>
    </location>
</feature>
<keyword evidence="3" id="KW-1185">Reference proteome</keyword>
<feature type="region of interest" description="Disordered" evidence="1">
    <location>
        <begin position="69"/>
        <end position="103"/>
    </location>
</feature>
<reference evidence="2" key="1">
    <citation type="submission" date="2023-07" db="EMBL/GenBank/DDBJ databases">
        <title>Chromosome-level Genome Assembly of Striped Snakehead (Channa striata).</title>
        <authorList>
            <person name="Liu H."/>
        </authorList>
    </citation>
    <scope>NUCLEOTIDE SEQUENCE</scope>
    <source>
        <strain evidence="2">Gz</strain>
        <tissue evidence="2">Muscle</tissue>
    </source>
</reference>
<accession>A0AA88S552</accession>
<gene>
    <name evidence="2" type="ORF">Q5P01_019045</name>
</gene>
<name>A0AA88S552_CHASR</name>
<dbReference type="AlphaFoldDB" id="A0AA88S552"/>
<proteinExistence type="predicted"/>
<organism evidence="2 3">
    <name type="scientific">Channa striata</name>
    <name type="common">Snakehead murrel</name>
    <name type="synonym">Ophicephalus striatus</name>
    <dbReference type="NCBI Taxonomy" id="64152"/>
    <lineage>
        <taxon>Eukaryota</taxon>
        <taxon>Metazoa</taxon>
        <taxon>Chordata</taxon>
        <taxon>Craniata</taxon>
        <taxon>Vertebrata</taxon>
        <taxon>Euteleostomi</taxon>
        <taxon>Actinopterygii</taxon>
        <taxon>Neopterygii</taxon>
        <taxon>Teleostei</taxon>
        <taxon>Neoteleostei</taxon>
        <taxon>Acanthomorphata</taxon>
        <taxon>Anabantaria</taxon>
        <taxon>Anabantiformes</taxon>
        <taxon>Channoidei</taxon>
        <taxon>Channidae</taxon>
        <taxon>Channa</taxon>
    </lineage>
</organism>
<dbReference type="Proteomes" id="UP001187415">
    <property type="component" value="Unassembled WGS sequence"/>
</dbReference>
<comment type="caution">
    <text evidence="2">The sequence shown here is derived from an EMBL/GenBank/DDBJ whole genome shotgun (WGS) entry which is preliminary data.</text>
</comment>
<sequence length="170" mass="18974">MLTPVHNRQVEARDIRWMEGVSRQQEAVPPGLGKVSIMSETVLSAPPEKQHSQTDSFLTAARLVRKAWTEEGKRTGRPFPLFDPSGGSISRSDGNQGPNTAEDPWVEEVSIVMYRKTVDRQGTNEDRQAAEGAFSVHRQTGVSVWTSGCRSRCRQLRRFKAPCLPVIAEK</sequence>